<evidence type="ECO:0000256" key="2">
    <source>
        <dbReference type="ARBA" id="ARBA00022518"/>
    </source>
</evidence>
<dbReference type="EMBL" id="AF349909">
    <property type="protein sequence ID" value="AAL06739.1"/>
    <property type="molecule type" value="Genomic_DNA"/>
</dbReference>
<keyword evidence="2" id="KW-0244">Early protein</keyword>
<proteinExistence type="inferred from homology"/>
<dbReference type="Proteomes" id="UP000111499">
    <property type="component" value="Segment"/>
</dbReference>
<name>Q91AX2_9PAPI</name>
<protein>
    <recommendedName>
        <fullName evidence="6">E4 protein</fullName>
    </recommendedName>
</protein>
<dbReference type="InterPro" id="IPR003861">
    <property type="entry name" value="Papilloma_E4"/>
</dbReference>
<accession>Q91AX2</accession>
<feature type="compositionally biased region" description="Pro residues" evidence="3">
    <location>
        <begin position="34"/>
        <end position="45"/>
    </location>
</feature>
<evidence type="ECO:0008006" key="6">
    <source>
        <dbReference type="Google" id="ProtNLM"/>
    </source>
</evidence>
<evidence type="ECO:0000313" key="5">
    <source>
        <dbReference type="Proteomes" id="UP000111499"/>
    </source>
</evidence>
<evidence type="ECO:0000313" key="4">
    <source>
        <dbReference type="EMBL" id="AAL06739.1"/>
    </source>
</evidence>
<feature type="compositionally biased region" description="Polar residues" evidence="3">
    <location>
        <begin position="57"/>
        <end position="78"/>
    </location>
</feature>
<reference evidence="4 5" key="1">
    <citation type="journal article" date="2001" name="J. Gen. Virol.">
        <title>Characterization of a novel genital human papillomavirus by overlapping PCR: candHPV86 identified in cervicovaginal cells of a woman with cervical neoplasia.</title>
        <authorList>
            <person name="Terai M."/>
            <person name="Burk R.D."/>
        </authorList>
    </citation>
    <scope>NUCLEOTIDE SEQUENCE [LARGE SCALE GENOMIC DNA]</scope>
</reference>
<sequence>MWEAQLFTMHATLYPVLREECRYPLLKLLHSRCTPPPRPPPPPPRKPPRCRRRLLSDSGSEATAYSSPTLQETSEHSWTVASQGHKITLTSHSGRGTTVTVTVHLSFT</sequence>
<gene>
    <name evidence="4" type="primary">E4</name>
</gene>
<organism evidence="4 5">
    <name type="scientific">human papillomavirus 86</name>
    <dbReference type="NCBI Taxonomy" id="171370"/>
    <lineage>
        <taxon>Viruses</taxon>
        <taxon>Monodnaviria</taxon>
        <taxon>Shotokuvirae</taxon>
        <taxon>Cossaviricota</taxon>
        <taxon>Papovaviricetes</taxon>
        <taxon>Zurhausenvirales</taxon>
        <taxon>Papillomaviridae</taxon>
        <taxon>Firstpapillomavirinae</taxon>
        <taxon>Alphapapillomavirus</taxon>
        <taxon>Alphapapillomavirus 3</taxon>
    </lineage>
</organism>
<evidence type="ECO:0000256" key="3">
    <source>
        <dbReference type="SAM" id="MobiDB-lite"/>
    </source>
</evidence>
<comment type="similarity">
    <text evidence="1">Belongs to the papillomaviridae E4 protein family.</text>
</comment>
<evidence type="ECO:0000256" key="1">
    <source>
        <dbReference type="ARBA" id="ARBA00009551"/>
    </source>
</evidence>
<dbReference type="Pfam" id="PF02711">
    <property type="entry name" value="Pap_E4"/>
    <property type="match status" value="1"/>
</dbReference>
<feature type="region of interest" description="Disordered" evidence="3">
    <location>
        <begin position="31"/>
        <end position="78"/>
    </location>
</feature>